<dbReference type="Pfam" id="PF21076">
    <property type="entry name" value="GDH_ACT2"/>
    <property type="match status" value="1"/>
</dbReference>
<dbReference type="SUPFAM" id="SSF53223">
    <property type="entry name" value="Aminoacid dehydrogenase-like, N-terminal domain"/>
    <property type="match status" value="1"/>
</dbReference>
<feature type="domain" description="NAD-glutamate dehydrogenase N-terminal ACT1" evidence="3">
    <location>
        <begin position="43"/>
        <end position="195"/>
    </location>
</feature>
<evidence type="ECO:0000259" key="3">
    <source>
        <dbReference type="Pfam" id="PF21075"/>
    </source>
</evidence>
<dbReference type="InterPro" id="IPR049058">
    <property type="entry name" value="NAD_Glu_DH_HM2"/>
</dbReference>
<dbReference type="SUPFAM" id="SSF51735">
    <property type="entry name" value="NAD(P)-binding Rossmann-fold domains"/>
    <property type="match status" value="1"/>
</dbReference>
<dbReference type="InterPro" id="IPR007780">
    <property type="entry name" value="NAD_Glu_DH_bac"/>
</dbReference>
<organism evidence="6 7">
    <name type="scientific">Kitasatospora paranensis</name>
    <dbReference type="NCBI Taxonomy" id="258053"/>
    <lineage>
        <taxon>Bacteria</taxon>
        <taxon>Bacillati</taxon>
        <taxon>Actinomycetota</taxon>
        <taxon>Actinomycetes</taxon>
        <taxon>Kitasatosporales</taxon>
        <taxon>Streptomycetaceae</taxon>
        <taxon>Kitasatospora</taxon>
    </lineage>
</organism>
<dbReference type="Pfam" id="PF21075">
    <property type="entry name" value="GDH_ACT1"/>
    <property type="match status" value="1"/>
</dbReference>
<feature type="domain" description="NAD-specific glutamate dehydrogenase C-terminal" evidence="2">
    <location>
        <begin position="1302"/>
        <end position="1639"/>
    </location>
</feature>
<evidence type="ECO:0000259" key="4">
    <source>
        <dbReference type="Pfam" id="PF21076"/>
    </source>
</evidence>
<dbReference type="InterPro" id="IPR049064">
    <property type="entry name" value="NAD_Glu_DH_ACT3"/>
</dbReference>
<dbReference type="PANTHER" id="PTHR43403">
    <property type="entry name" value="NAD-SPECIFIC GLUTAMATE DEHYDROGENASE"/>
    <property type="match status" value="1"/>
</dbReference>
<dbReference type="Gene3D" id="3.40.50.720">
    <property type="entry name" value="NAD(P)-binding Rossmann-like Domain"/>
    <property type="match status" value="1"/>
</dbReference>
<dbReference type="InterPro" id="IPR036291">
    <property type="entry name" value="NAD(P)-bd_dom_sf"/>
</dbReference>
<dbReference type="Pfam" id="PF21074">
    <property type="entry name" value="GDH_C"/>
    <property type="match status" value="1"/>
</dbReference>
<gene>
    <name evidence="6" type="ORF">ACFQMG_32605</name>
</gene>
<dbReference type="Pfam" id="PF21078">
    <property type="entry name" value="GDH_HM3"/>
    <property type="match status" value="1"/>
</dbReference>
<dbReference type="InterPro" id="IPR028971">
    <property type="entry name" value="NAD-GDH_cat"/>
</dbReference>
<dbReference type="Pfam" id="PF21073">
    <property type="entry name" value="GDH_HM1"/>
    <property type="match status" value="1"/>
</dbReference>
<dbReference type="RefSeq" id="WP_380232704.1">
    <property type="nucleotide sequence ID" value="NZ_JBHSVH010000002.1"/>
</dbReference>
<feature type="domain" description="NAD-glutamate dehydrogenase ACT3" evidence="5">
    <location>
        <begin position="581"/>
        <end position="656"/>
    </location>
</feature>
<dbReference type="InterPro" id="IPR024727">
    <property type="entry name" value="NAD_Glu_DH_N_ACT1"/>
</dbReference>
<dbReference type="InterPro" id="IPR046346">
    <property type="entry name" value="Aminoacid_DH-like_N_sf"/>
</dbReference>
<evidence type="ECO:0000259" key="5">
    <source>
        <dbReference type="Pfam" id="PF21077"/>
    </source>
</evidence>
<dbReference type="InterPro" id="IPR049059">
    <property type="entry name" value="NAD_Glu_DH_HM1"/>
</dbReference>
<protein>
    <submittedName>
        <fullName evidence="6">NAD-glutamate dehydrogenase</fullName>
    </submittedName>
</protein>
<name>A0ABW2G7M1_9ACTN</name>
<dbReference type="PIRSF" id="PIRSF036761">
    <property type="entry name" value="GDH_Mll4104"/>
    <property type="match status" value="1"/>
</dbReference>
<comment type="caution">
    <text evidence="6">The sequence shown here is derived from an EMBL/GenBank/DDBJ whole genome shotgun (WGS) entry which is preliminary data.</text>
</comment>
<dbReference type="InterPro" id="IPR049056">
    <property type="entry name" value="NAD_Glu_DH_HM3"/>
</dbReference>
<accession>A0ABW2G7M1</accession>
<dbReference type="Pfam" id="PF05088">
    <property type="entry name" value="Bac_GDH_CD"/>
    <property type="match status" value="1"/>
</dbReference>
<dbReference type="Pfam" id="PF21077">
    <property type="entry name" value="GDH_ACT3"/>
    <property type="match status" value="1"/>
</dbReference>
<proteinExistence type="predicted"/>
<dbReference type="EMBL" id="JBHTAJ010000096">
    <property type="protein sequence ID" value="MFC7184304.1"/>
    <property type="molecule type" value="Genomic_DNA"/>
</dbReference>
<sequence length="1646" mass="183141">MQTKLDAAKAELLAKAAAAAENSQVGGAAPGEGLSNGALTAYLHHYYLHTAPEDLVRRDPVDVYGAAASHYRLGLKRPQGTAEVRVHTPTVEENGWSCGHTVVEVVTDDMPFLVDSVTNELTRVDRGIHLVVHPQLAVRRDITGKLLEILDIDACSRSQAAGQEWPADAVVESWMHIEIDRETDRDDLRAIEANLRRVLGDVREVVEDWSKMRDSALRMADELAEQPPAHLPEQEVGEAWELMRWLADDHFTFLGYREYDLVEHEGEEVLKAVPGTGLGILRADPLSHDTDHHPVSEAFGRLSAPVRAKAHEKKLLVLTKANSRATVHRPAYLDYVGVKKFDANGEVIGERRFLGLFSSAAYTESVTRIPVVRRKVQEVVTRAGFSGESHDGRDLLQILETFPRDEMFQTPAEELQSIATSVLYLQERRRLRLFLRQDEYGRYFSALVYLPRDRYTTRIRLRLMEILTEQLNGDAIDYTVYATESVLTRLHFVVRVAPGTELPALTDAEIERIEAKLAEAARFWMDGFNDQLHVELGEERAAELAHKYANAFPDGYRADFTARTAVADLKQIEALHGEGDFRLNLYQPVGAGDDERRFKIYRVGGPISLTEVLPVLQRLGVEVLDEHPYALKRADGTTAWVVDFGLRLRESTELTDEARERFQETFAATWTGKAENDGFNGLVLTAGLTWRQAVVLRAYAKYLRQAGSTFSQDYMEDALRNNTHTTRLLVNLFEARLSPSHRLGSAELTEGLQEELEGALDEVVSLDEDRILRSFLHLIRATLRTNFFQHADDGDWHSYVSMKFDPKAVPDLPAPRPAFEIWVYSPRVEGVHLRFGKVARGGLRWSDRREDFRTEILGLVKAQMVKNTVIVPVGAKGGFVAKQLPDPSVDRDAWLAEGIASYKTFISALLDITDNLKAGEVVHPVDVVRHDEDDTYLVVAADKGTATFSDIANGVAESYGFWLGDAFASGGSAGYDHKGMGITARGAWESVKRNFRELGVDTQSEDFTVVGIGDMSGDVFGNGMLLSEHIRLVAAFDHRHIFLDPNPDAAVSYAERRRLFDLPRSSWDDYDKSLISAGGGVFPRTAKAIQLSPQVRERLGVEQAKLTPAELMKAILQAPVELFWNGGIGTYIKATSETNAEVGDKANDPIRVNGAQVRARVIGEGGNLGCTQLGRIEFAASGGPESTGGWINTDAIDNSAGVDTSDHEVNIKILLNQVVAEGDMTVKQRNALLAEMTDEVGHLVLRNNYAQNVVLANAVAQAVSMVNVHARMINRLEADGQLDRALEFLPAEKQIRDRQQAGRGLSQPELSVLLAYTKITLADELLATDLPDDPYFRAALHDYFPSALRARFADAIDQHPLRREIITTLIVNDTINRGGCTFAFRLREETGATMEEIARTHAAARAVFGLEQLWDEVEGLDNQVTAAVQTRMRLHARRLVERATRWMLNNRRQPLDIAGTIAFFHDRVNQVWDSLPKPLRGEDAVWYDSVYAELAAAGVPDALATRIAGLSSAFPTLDIVGVADRSLSDVMEVAELYYDLADRLQITHLLDRIIELPRTDRWSSMARAAIREDLFAAHSALTEDVLACGPDGSPPEDRYKAWAELNGTLLSRAKTTLDDIRGSDNYELSSLSVAMRTIRTLLRTTR</sequence>
<evidence type="ECO:0000313" key="6">
    <source>
        <dbReference type="EMBL" id="MFC7184304.1"/>
    </source>
</evidence>
<dbReference type="InterPro" id="IPR049062">
    <property type="entry name" value="NAD_Glu_DH_ACT2"/>
</dbReference>
<feature type="domain" description="NAD-glutamate dehydrogenase catalytic" evidence="1">
    <location>
        <begin position="756"/>
        <end position="1257"/>
    </location>
</feature>
<dbReference type="PANTHER" id="PTHR43403:SF1">
    <property type="entry name" value="NAD-SPECIFIC GLUTAMATE DEHYDROGENASE"/>
    <property type="match status" value="1"/>
</dbReference>
<dbReference type="Proteomes" id="UP001596435">
    <property type="component" value="Unassembled WGS sequence"/>
</dbReference>
<evidence type="ECO:0000259" key="2">
    <source>
        <dbReference type="Pfam" id="PF21074"/>
    </source>
</evidence>
<feature type="domain" description="NAD-glutamate dehydrogenase ACT2" evidence="4">
    <location>
        <begin position="432"/>
        <end position="524"/>
    </location>
</feature>
<keyword evidence="7" id="KW-1185">Reference proteome</keyword>
<reference evidence="7" key="1">
    <citation type="journal article" date="2019" name="Int. J. Syst. Evol. Microbiol.">
        <title>The Global Catalogue of Microorganisms (GCM) 10K type strain sequencing project: providing services to taxonomists for standard genome sequencing and annotation.</title>
        <authorList>
            <consortium name="The Broad Institute Genomics Platform"/>
            <consortium name="The Broad Institute Genome Sequencing Center for Infectious Disease"/>
            <person name="Wu L."/>
            <person name="Ma J."/>
        </authorList>
    </citation>
    <scope>NUCLEOTIDE SEQUENCE [LARGE SCALE GENOMIC DNA]</scope>
    <source>
        <strain evidence="7">CGMCC 1.12859</strain>
    </source>
</reference>
<dbReference type="InterPro" id="IPR048381">
    <property type="entry name" value="GDH_C"/>
</dbReference>
<evidence type="ECO:0000259" key="1">
    <source>
        <dbReference type="Pfam" id="PF05088"/>
    </source>
</evidence>
<dbReference type="Pfam" id="PF21079">
    <property type="entry name" value="GDH_HM2"/>
    <property type="match status" value="1"/>
</dbReference>
<evidence type="ECO:0000313" key="7">
    <source>
        <dbReference type="Proteomes" id="UP001596435"/>
    </source>
</evidence>